<proteinExistence type="predicted"/>
<name>A0A1H1TJ45_9CELL</name>
<evidence type="ECO:0000313" key="1">
    <source>
        <dbReference type="EMBL" id="SDS60091.1"/>
    </source>
</evidence>
<dbReference type="STRING" id="545619.SAMN04489860_1913"/>
<dbReference type="eggNOG" id="COG0457">
    <property type="taxonomic scope" value="Bacteria"/>
</dbReference>
<evidence type="ECO:0000313" key="2">
    <source>
        <dbReference type="Proteomes" id="UP000185663"/>
    </source>
</evidence>
<dbReference type="AlphaFoldDB" id="A0A1H1TJ45"/>
<dbReference type="EMBL" id="LT629776">
    <property type="protein sequence ID" value="SDS60091.1"/>
    <property type="molecule type" value="Genomic_DNA"/>
</dbReference>
<dbReference type="InterPro" id="IPR011990">
    <property type="entry name" value="TPR-like_helical_dom_sf"/>
</dbReference>
<dbReference type="Gene3D" id="1.25.40.10">
    <property type="entry name" value="Tetratricopeptide repeat domain"/>
    <property type="match status" value="1"/>
</dbReference>
<organism evidence="1 2">
    <name type="scientific">Paraoerskovia marina</name>
    <dbReference type="NCBI Taxonomy" id="545619"/>
    <lineage>
        <taxon>Bacteria</taxon>
        <taxon>Bacillati</taxon>
        <taxon>Actinomycetota</taxon>
        <taxon>Actinomycetes</taxon>
        <taxon>Micrococcales</taxon>
        <taxon>Cellulomonadaceae</taxon>
        <taxon>Paraoerskovia</taxon>
    </lineage>
</organism>
<keyword evidence="2" id="KW-1185">Reference proteome</keyword>
<reference evidence="2" key="1">
    <citation type="submission" date="2016-10" db="EMBL/GenBank/DDBJ databases">
        <authorList>
            <person name="Varghese N."/>
            <person name="Submissions S."/>
        </authorList>
    </citation>
    <scope>NUCLEOTIDE SEQUENCE [LARGE SCALE GENOMIC DNA]</scope>
    <source>
        <strain evidence="2">DSM 22126</strain>
    </source>
</reference>
<protein>
    <recommendedName>
        <fullName evidence="3">Tetratricopeptide repeat-containing protein</fullName>
    </recommendedName>
</protein>
<accession>A0A1H1TJ45</accession>
<gene>
    <name evidence="1" type="ORF">SAMN04489860_1913</name>
</gene>
<sequence length="221" mass="24099">MIPDGISWHDLDRDARGRLRGLTKENAERVGEHLVMVGRLLDDDPERAYLHAQAAVRRAGRIDVVREAAALAAYRTERYAEALREFRTVRRLNGSSEHLPMMADCERGMGRPERALDLAVSEEASTLSRAAAVELGVVTSGARLDLKEPEAALSVLDSLGQVPQVLRERVAYARAAALEALGRPGDAAATLAPYVEDDDDVVVFDLEAEEPLTRSESGDDA</sequence>
<dbReference type="RefSeq" id="WP_197675387.1">
    <property type="nucleotide sequence ID" value="NZ_LT629776.1"/>
</dbReference>
<dbReference type="Proteomes" id="UP000185663">
    <property type="component" value="Chromosome I"/>
</dbReference>
<dbReference type="SUPFAM" id="SSF48452">
    <property type="entry name" value="TPR-like"/>
    <property type="match status" value="1"/>
</dbReference>
<evidence type="ECO:0008006" key="3">
    <source>
        <dbReference type="Google" id="ProtNLM"/>
    </source>
</evidence>